<dbReference type="InterPro" id="IPR004861">
    <property type="entry name" value="Siw14-like"/>
</dbReference>
<dbReference type="PANTHER" id="PTHR31126">
    <property type="entry name" value="TYROSINE-PROTEIN PHOSPHATASE"/>
    <property type="match status" value="1"/>
</dbReference>
<dbReference type="Pfam" id="PF03162">
    <property type="entry name" value="Y_phosphatase2"/>
    <property type="match status" value="1"/>
</dbReference>
<keyword evidence="2" id="KW-1185">Reference proteome</keyword>
<dbReference type="EMBL" id="OZ019904">
    <property type="protein sequence ID" value="CAK9198071.1"/>
    <property type="molecule type" value="Genomic_DNA"/>
</dbReference>
<dbReference type="Gene3D" id="3.90.190.10">
    <property type="entry name" value="Protein tyrosine phosphatase superfamily"/>
    <property type="match status" value="1"/>
</dbReference>
<protein>
    <submittedName>
        <fullName evidence="1">Uncharacterized protein</fullName>
    </submittedName>
</protein>
<reference evidence="1" key="1">
    <citation type="submission" date="2024-02" db="EMBL/GenBank/DDBJ databases">
        <authorList>
            <consortium name="ELIXIR-Norway"/>
            <consortium name="Elixir Norway"/>
        </authorList>
    </citation>
    <scope>NUCLEOTIDE SEQUENCE</scope>
</reference>
<proteinExistence type="predicted"/>
<dbReference type="SUPFAM" id="SSF52799">
    <property type="entry name" value="(Phosphotyrosine protein) phosphatases II"/>
    <property type="match status" value="1"/>
</dbReference>
<gene>
    <name evidence="1" type="ORF">CSSPTR1EN2_LOCUS4253</name>
</gene>
<evidence type="ECO:0000313" key="1">
    <source>
        <dbReference type="EMBL" id="CAK9198071.1"/>
    </source>
</evidence>
<dbReference type="CDD" id="cd14501">
    <property type="entry name" value="PFA-DSP"/>
    <property type="match status" value="1"/>
</dbReference>
<dbReference type="PANTHER" id="PTHR31126:SF18">
    <property type="entry name" value="PROTEIN-TYROSINE-PHOSPHATASE"/>
    <property type="match status" value="1"/>
</dbReference>
<dbReference type="InterPro" id="IPR029021">
    <property type="entry name" value="Prot-tyrosine_phosphatase-like"/>
</dbReference>
<accession>A0ABP0TJ89</accession>
<dbReference type="Proteomes" id="UP001497512">
    <property type="component" value="Chromosome 12"/>
</dbReference>
<sequence>MSTVRPHTTMVTGMALAYMSVPDAYGVVEAGVYRSKALELHNLPFLLHLQLRTVLYLSNDSLVRPVIDFLNNHTIKLMHLGVGVWMPEASWKPISEELIKYALEIVLDVTNHPILVMCSSGIHQTGTVVGCLRRLQQWNLTPILEEYRRYAKSKARYANEQFMELFDEDLVTLPEHLPAWFIDQRRMMEEEEAAYMEQLQQEQSCQASEEEMPDGLFTTEETTTEVLADSEQPKLLKKSDSYKKYYYSSSSPLTTENRSYKRKIIGKV</sequence>
<organism evidence="1 2">
    <name type="scientific">Sphagnum troendelagicum</name>
    <dbReference type="NCBI Taxonomy" id="128251"/>
    <lineage>
        <taxon>Eukaryota</taxon>
        <taxon>Viridiplantae</taxon>
        <taxon>Streptophyta</taxon>
        <taxon>Embryophyta</taxon>
        <taxon>Bryophyta</taxon>
        <taxon>Sphagnophytina</taxon>
        <taxon>Sphagnopsida</taxon>
        <taxon>Sphagnales</taxon>
        <taxon>Sphagnaceae</taxon>
        <taxon>Sphagnum</taxon>
    </lineage>
</organism>
<evidence type="ECO:0000313" key="2">
    <source>
        <dbReference type="Proteomes" id="UP001497512"/>
    </source>
</evidence>
<name>A0ABP0TJ89_9BRYO</name>